<sequence length="246" mass="27735">MPRLVYQLLVLIAMFLSVYGCAPKTFPMDPVVSDHSKQNHVFIKNYELNKSITANVGEAIVRVKDYYEKTIQTNSLVPSYDFSITFNQYTFLKGKEGVPIPIVGMVTDDKMRTFTLLQSTWNNQLLIPVGEDGHYHGGSAFIYNTGVAVGDGKIGIMPVNTTFAKETKKEIDTTSGFINYEIVYTGMSSDSINFLYREYTPDDMARPAYYQNLTYPIGAKFIRFKSTKISVIQVDEAAIKYAVVEE</sequence>
<evidence type="ECO:0000313" key="2">
    <source>
        <dbReference type="Proteomes" id="UP001568698"/>
    </source>
</evidence>
<name>A0ABV4JXY1_9BACT</name>
<proteinExistence type="predicted"/>
<keyword evidence="2" id="KW-1185">Reference proteome</keyword>
<protein>
    <recommendedName>
        <fullName evidence="3">Lipoprotein</fullName>
    </recommendedName>
</protein>
<evidence type="ECO:0008006" key="3">
    <source>
        <dbReference type="Google" id="ProtNLM"/>
    </source>
</evidence>
<evidence type="ECO:0000313" key="1">
    <source>
        <dbReference type="EMBL" id="MEZ7195564.1"/>
    </source>
</evidence>
<gene>
    <name evidence="1" type="ORF">AB6M95_02295</name>
</gene>
<reference evidence="1 2" key="1">
    <citation type="submission" date="2024-08" db="EMBL/GenBank/DDBJ databases">
        <title>Sulfate-reducing bacteria isolated from formation water of the oil field in Kazakhstan and description of Pseudodesulfovibrio sp.</title>
        <authorList>
            <person name="Bidzhieva S.K."/>
            <person name="Tourova T.P."/>
            <person name="Grouzdev D.S."/>
            <person name="Beletsky A.V."/>
            <person name="Sokolova D.S."/>
            <person name="Samigullina S.R."/>
            <person name="Poltaraus A.B."/>
            <person name="Avtukh A.N."/>
            <person name="Tereshina V.M."/>
            <person name="Zhaparov N.S."/>
            <person name="Mardanov A.V."/>
            <person name="Nazina T.N."/>
        </authorList>
    </citation>
    <scope>NUCLEOTIDE SEQUENCE [LARGE SCALE GENOMIC DNA]</scope>
    <source>
        <strain evidence="1 2">9FUS</strain>
    </source>
</reference>
<organism evidence="1 2">
    <name type="scientific">Pseudodesulfovibrio karagichevae</name>
    <dbReference type="NCBI Taxonomy" id="3239305"/>
    <lineage>
        <taxon>Bacteria</taxon>
        <taxon>Pseudomonadati</taxon>
        <taxon>Thermodesulfobacteriota</taxon>
        <taxon>Desulfovibrionia</taxon>
        <taxon>Desulfovibrionales</taxon>
        <taxon>Desulfovibrionaceae</taxon>
    </lineage>
</organism>
<comment type="caution">
    <text evidence="1">The sequence shown here is derived from an EMBL/GenBank/DDBJ whole genome shotgun (WGS) entry which is preliminary data.</text>
</comment>
<dbReference type="EMBL" id="JBGLYH010000003">
    <property type="protein sequence ID" value="MEZ7195564.1"/>
    <property type="molecule type" value="Genomic_DNA"/>
</dbReference>
<accession>A0ABV4JXY1</accession>
<dbReference type="PROSITE" id="PS51257">
    <property type="entry name" value="PROKAR_LIPOPROTEIN"/>
    <property type="match status" value="1"/>
</dbReference>
<dbReference type="Proteomes" id="UP001568698">
    <property type="component" value="Unassembled WGS sequence"/>
</dbReference>
<dbReference type="RefSeq" id="WP_371385112.1">
    <property type="nucleotide sequence ID" value="NZ_JBGLYH010000003.1"/>
</dbReference>